<gene>
    <name evidence="3" type="ORF">DJ76_04315</name>
</gene>
<keyword evidence="2" id="KW-0812">Transmembrane</keyword>
<feature type="transmembrane region" description="Helical" evidence="2">
    <location>
        <begin position="162"/>
        <end position="181"/>
    </location>
</feature>
<evidence type="ECO:0000256" key="1">
    <source>
        <dbReference type="SAM" id="MobiDB-lite"/>
    </source>
</evidence>
<evidence type="ECO:0000256" key="2">
    <source>
        <dbReference type="SAM" id="Phobius"/>
    </source>
</evidence>
<dbReference type="RefSeq" id="WP_094494610.1">
    <property type="nucleotide sequence ID" value="NZ_NHPD01000019.1"/>
</dbReference>
<name>A0A256K3C8_HALEZ</name>
<keyword evidence="2" id="KW-1133">Transmembrane helix</keyword>
<feature type="compositionally biased region" description="Low complexity" evidence="1">
    <location>
        <begin position="9"/>
        <end position="24"/>
    </location>
</feature>
<reference evidence="3 4" key="1">
    <citation type="journal article" date="2014" name="Front. Microbiol.">
        <title>Population and genomic analysis of the genus Halorubrum.</title>
        <authorList>
            <person name="Fullmer M.S."/>
            <person name="Soucy S.M."/>
            <person name="Swithers K.S."/>
            <person name="Makkay A.M."/>
            <person name="Wheeler R."/>
            <person name="Ventosa A."/>
            <person name="Gogarten J.P."/>
            <person name="Papke R.T."/>
        </authorList>
    </citation>
    <scope>NUCLEOTIDE SEQUENCE [LARGE SCALE GENOMIC DNA]</scope>
    <source>
        <strain evidence="3 4">Ec15</strain>
    </source>
</reference>
<dbReference type="EMBL" id="NHPD01000019">
    <property type="protein sequence ID" value="OYR75072.1"/>
    <property type="molecule type" value="Genomic_DNA"/>
</dbReference>
<keyword evidence="2" id="KW-0472">Membrane</keyword>
<evidence type="ECO:0000313" key="3">
    <source>
        <dbReference type="EMBL" id="OYR75072.1"/>
    </source>
</evidence>
<feature type="transmembrane region" description="Helical" evidence="2">
    <location>
        <begin position="90"/>
        <end position="115"/>
    </location>
</feature>
<feature type="region of interest" description="Disordered" evidence="1">
    <location>
        <begin position="1"/>
        <end position="37"/>
    </location>
</feature>
<organism evidence="3 4">
    <name type="scientific">Halorubrum ezzemoulense</name>
    <name type="common">Halorubrum chaoviator</name>
    <dbReference type="NCBI Taxonomy" id="337243"/>
    <lineage>
        <taxon>Archaea</taxon>
        <taxon>Methanobacteriati</taxon>
        <taxon>Methanobacteriota</taxon>
        <taxon>Stenosarchaea group</taxon>
        <taxon>Halobacteria</taxon>
        <taxon>Halobacteriales</taxon>
        <taxon>Haloferacaceae</taxon>
        <taxon>Halorubrum</taxon>
    </lineage>
</organism>
<comment type="caution">
    <text evidence="3">The sequence shown here is derived from an EMBL/GenBank/DDBJ whole genome shotgun (WGS) entry which is preliminary data.</text>
</comment>
<accession>A0A256K3C8</accession>
<proteinExistence type="predicted"/>
<protein>
    <submittedName>
        <fullName evidence="3">DUF2391 domain-containing protein</fullName>
    </submittedName>
</protein>
<dbReference type="Proteomes" id="UP000216925">
    <property type="component" value="Unassembled WGS sequence"/>
</dbReference>
<dbReference type="AlphaFoldDB" id="A0A256K3C8"/>
<evidence type="ECO:0000313" key="4">
    <source>
        <dbReference type="Proteomes" id="UP000216925"/>
    </source>
</evidence>
<sequence length="234" mass="24641">MVDSDDGDTGPADGSGAPAGAEQPPAEPPPGDPDIDDLLAKLDALRDTVDEGHEREEVRQTISLVERMPGSGALAERITKYTSRDLAESFVGAVLFALPLLVEGGVFEIAAWFAATTVAGVPVLLIGHVGFVFVATAGLLYYADFRQIAIHHPILGVIPRRYAGVLLVSLATSAAMLLFWGRLHEGDPTALERVSRVAVVWAAAAFDAGLGDILPGESQGDDLGKFDLDIGDRD</sequence>
<feature type="transmembrane region" description="Helical" evidence="2">
    <location>
        <begin position="121"/>
        <end position="142"/>
    </location>
</feature>